<accession>A0AAW0LVM9</accession>
<feature type="compositionally biased region" description="Basic and acidic residues" evidence="9">
    <location>
        <begin position="279"/>
        <end position="290"/>
    </location>
</feature>
<keyword evidence="4" id="KW-0378">Hydrolase</keyword>
<evidence type="ECO:0000256" key="7">
    <source>
        <dbReference type="ARBA" id="ARBA00023187"/>
    </source>
</evidence>
<dbReference type="GO" id="GO:0008380">
    <property type="term" value="P:RNA splicing"/>
    <property type="evidence" value="ECO:0007669"/>
    <property type="project" value="UniProtKB-KW"/>
</dbReference>
<dbReference type="InterPro" id="IPR056379">
    <property type="entry name" value="DExH14_plug"/>
</dbReference>
<evidence type="ECO:0000256" key="8">
    <source>
        <dbReference type="ARBA" id="ARBA00047984"/>
    </source>
</evidence>
<keyword evidence="2" id="KW-0747">Spliceosome</keyword>
<dbReference type="GO" id="GO:0016787">
    <property type="term" value="F:hydrolase activity"/>
    <property type="evidence" value="ECO:0007669"/>
    <property type="project" value="UniProtKB-KW"/>
</dbReference>
<sequence length="1282" mass="143474">MLVQLPRLTNSLRNPFDVDQAYLHRKLILENLNKPRNSASTIDESELARKIVYQWEEASSEVRQAYKQFIVAVVELIDGEVPSEAFREVALTAYRLFGPVEEDNVDRNIAEKNGDDIEFGADLVFQAPARFLVDVSLEDGELLGEERTVPSLFHEGWYEHDSSPHYPSASDGGNYNLSWLRDACDRIVGGSTSLLSRDELAMAICRVLDSEKPGEAIAGDLLDLVGDGAFETVQELVLHRKELVDAIHHGKLVLKSEKTTSNTQSRMPSYGTQVTVQTESERQIDKLRRKEEKRHRRGTEYGVESDLSAANFSSLLQASERKSPFDDLIGSGPGPLSLAVTALPQGTVRKHYKGYEEVIIPPLPTAEMKPGEKLKKPSHKDLLREETLSRVSEKFKAPHAKSARMLVQLPRLTNSLRNPFDVDQAYLHRKLILENLNKPRNSASTIDESELARKIVYQWEEASSEVRQAYKQFIVAVVELIDGEVPSEAFREVALTAYRLFGPVEEDNVDRNIAEKNGDDIEFGADLVFQAPARFLVDVSLEDGELLGEERTVPSLFHEGWYEHDSSPHYPSASDGGNYNLSWLRDACDRIVGGSTSLLSRDELAMAICRVLDSEKPGEAIAGDLLDLVGDGAFETVQELVLHRKELVDAIHHGKLVLKSEKTTSNTQSRMPSYGTQVTVQTESERQIDKLRRKEEKRHRRGTEYGVESDLSAANFSSLLQASERKSPFDDLIGSGPGPLSLAVTALPQGTVRKHYKGYEEVIIPPLPTAEMKPGEKLIEIKELDDFAQAAFRGYKSLNRIQSRIFQTVYYTNENILVCAPTGAGKTNIAMISILHEIGQHFKDGYLHKKEFKIVYVAPMKALAAEVTSTFSHRLSPLNMTVRELTGDMQLSKNELEETQMIVTTPEKWDVITRKSSDMSLSMLVKLLIIDEVHLLNDDRGPVIEALVARTLRQVESSQTMIRIVGLSATLPNYLEGLNLNLICISLFNMDSISSVNTQVAQFLRVNPEAGLFFFDSSYRPVPLAQQYVGISEQNYLARNELLNEICYKKIVDSLRQGHQAMVFVHSRKDTAKTAQKLREVVKSRNKDLVELFEYGIGVHHAGMLRADRGLTERLFSDGLLKVLVCTATLAWGVNLPAHTVVIKGTQLYDPKAGGWRDLGMLDVMQIFGRAGRPQFDKSGEGIIITSHDKLAYYLRLLTSQLPIESQFISSLKDNLNAEVALGTVTNVKEACAWLGYTYLFIRMRLNPLAYGIGWDEVLLSIKEAKHSKFSRYGFPTSSGSS</sequence>
<organism evidence="12 13">
    <name type="scientific">Quercus suber</name>
    <name type="common">Cork oak</name>
    <dbReference type="NCBI Taxonomy" id="58331"/>
    <lineage>
        <taxon>Eukaryota</taxon>
        <taxon>Viridiplantae</taxon>
        <taxon>Streptophyta</taxon>
        <taxon>Embryophyta</taxon>
        <taxon>Tracheophyta</taxon>
        <taxon>Spermatophyta</taxon>
        <taxon>Magnoliopsida</taxon>
        <taxon>eudicotyledons</taxon>
        <taxon>Gunneridae</taxon>
        <taxon>Pentapetalae</taxon>
        <taxon>rosids</taxon>
        <taxon>fabids</taxon>
        <taxon>Fagales</taxon>
        <taxon>Fagaceae</taxon>
        <taxon>Quercus</taxon>
    </lineage>
</organism>
<evidence type="ECO:0000256" key="5">
    <source>
        <dbReference type="ARBA" id="ARBA00022806"/>
    </source>
</evidence>
<dbReference type="Pfam" id="PF00271">
    <property type="entry name" value="Helicase_C"/>
    <property type="match status" value="1"/>
</dbReference>
<evidence type="ECO:0000256" key="2">
    <source>
        <dbReference type="ARBA" id="ARBA00022728"/>
    </source>
</evidence>
<keyword evidence="13" id="KW-1185">Reference proteome</keyword>
<dbReference type="FunFam" id="1.10.10.10:FF:000024">
    <property type="entry name" value="U5 small nuclear ribonucleoprotein helicase"/>
    <property type="match status" value="1"/>
</dbReference>
<evidence type="ECO:0000256" key="1">
    <source>
        <dbReference type="ARBA" id="ARBA00012552"/>
    </source>
</evidence>
<dbReference type="InterPro" id="IPR011545">
    <property type="entry name" value="DEAD/DEAH_box_helicase_dom"/>
</dbReference>
<evidence type="ECO:0000256" key="3">
    <source>
        <dbReference type="ARBA" id="ARBA00022741"/>
    </source>
</evidence>
<keyword evidence="3" id="KW-0547">Nucleotide-binding</keyword>
<feature type="compositionally biased region" description="Basic and acidic residues" evidence="9">
    <location>
        <begin position="683"/>
        <end position="694"/>
    </location>
</feature>
<dbReference type="GO" id="GO:0005524">
    <property type="term" value="F:ATP binding"/>
    <property type="evidence" value="ECO:0007669"/>
    <property type="project" value="UniProtKB-KW"/>
</dbReference>
<feature type="compositionally biased region" description="Polar residues" evidence="9">
    <location>
        <begin position="663"/>
        <end position="682"/>
    </location>
</feature>
<dbReference type="CDD" id="cd18795">
    <property type="entry name" value="SF2_C_Ski2"/>
    <property type="match status" value="1"/>
</dbReference>
<gene>
    <name evidence="12" type="primary">BRR2C_0</name>
    <name evidence="12" type="ORF">CFP56_026898</name>
</gene>
<keyword evidence="6" id="KW-0067">ATP-binding</keyword>
<evidence type="ECO:0000256" key="6">
    <source>
        <dbReference type="ARBA" id="ARBA00022840"/>
    </source>
</evidence>
<protein>
    <recommendedName>
        <fullName evidence="1">RNA helicase</fullName>
        <ecNumber evidence="1">3.6.4.13</ecNumber>
    </recommendedName>
</protein>
<dbReference type="PANTHER" id="PTHR47961">
    <property type="entry name" value="DNA POLYMERASE THETA, PUTATIVE (AFU_ORTHOLOGUE AFUA_1G05260)-RELATED"/>
    <property type="match status" value="1"/>
</dbReference>
<dbReference type="Gene3D" id="3.40.50.300">
    <property type="entry name" value="P-loop containing nucleotide triphosphate hydrolases"/>
    <property type="match status" value="2"/>
</dbReference>
<dbReference type="Proteomes" id="UP000237347">
    <property type="component" value="Unassembled WGS sequence"/>
</dbReference>
<dbReference type="SMART" id="SM00490">
    <property type="entry name" value="HELICc"/>
    <property type="match status" value="1"/>
</dbReference>
<dbReference type="EC" id="3.6.4.13" evidence="1"/>
<dbReference type="GO" id="GO:0003676">
    <property type="term" value="F:nucleic acid binding"/>
    <property type="evidence" value="ECO:0007669"/>
    <property type="project" value="InterPro"/>
</dbReference>
<dbReference type="GO" id="GO:0005681">
    <property type="term" value="C:spliceosomal complex"/>
    <property type="evidence" value="ECO:0007669"/>
    <property type="project" value="UniProtKB-KW"/>
</dbReference>
<feature type="compositionally biased region" description="Polar residues" evidence="9">
    <location>
        <begin position="259"/>
        <end position="278"/>
    </location>
</feature>
<reference evidence="12 13" key="1">
    <citation type="journal article" date="2018" name="Sci. Data">
        <title>The draft genome sequence of cork oak.</title>
        <authorList>
            <person name="Ramos A.M."/>
            <person name="Usie A."/>
            <person name="Barbosa P."/>
            <person name="Barros P.M."/>
            <person name="Capote T."/>
            <person name="Chaves I."/>
            <person name="Simoes F."/>
            <person name="Abreu I."/>
            <person name="Carrasquinho I."/>
            <person name="Faro C."/>
            <person name="Guimaraes J.B."/>
            <person name="Mendonca D."/>
            <person name="Nobrega F."/>
            <person name="Rodrigues L."/>
            <person name="Saibo N.J.M."/>
            <person name="Varela M.C."/>
            <person name="Egas C."/>
            <person name="Matos J."/>
            <person name="Miguel C.M."/>
            <person name="Oliveira M.M."/>
            <person name="Ricardo C.P."/>
            <person name="Goncalves S."/>
        </authorList>
    </citation>
    <scope>NUCLEOTIDE SEQUENCE [LARGE SCALE GENOMIC DNA]</scope>
    <source>
        <strain evidence="13">cv. HL8</strain>
    </source>
</reference>
<evidence type="ECO:0000259" key="10">
    <source>
        <dbReference type="PROSITE" id="PS51192"/>
    </source>
</evidence>
<dbReference type="Gene3D" id="1.10.10.10">
    <property type="entry name" value="Winged helix-like DNA-binding domain superfamily/Winged helix DNA-binding domain"/>
    <property type="match status" value="1"/>
</dbReference>
<keyword evidence="5 12" id="KW-0347">Helicase</keyword>
<evidence type="ECO:0000313" key="12">
    <source>
        <dbReference type="EMBL" id="KAK7855722.1"/>
    </source>
</evidence>
<proteinExistence type="predicted"/>
<dbReference type="Pfam" id="PF00270">
    <property type="entry name" value="DEAD"/>
    <property type="match status" value="1"/>
</dbReference>
<dbReference type="SMART" id="SM00487">
    <property type="entry name" value="DEXDc"/>
    <property type="match status" value="1"/>
</dbReference>
<feature type="domain" description="Helicase C-terminal" evidence="11">
    <location>
        <begin position="1047"/>
        <end position="1220"/>
    </location>
</feature>
<feature type="domain" description="Helicase ATP-binding" evidence="10">
    <location>
        <begin position="807"/>
        <end position="989"/>
    </location>
</feature>
<evidence type="ECO:0000256" key="9">
    <source>
        <dbReference type="SAM" id="MobiDB-lite"/>
    </source>
</evidence>
<evidence type="ECO:0000259" key="11">
    <source>
        <dbReference type="PROSITE" id="PS51194"/>
    </source>
</evidence>
<dbReference type="InterPro" id="IPR001650">
    <property type="entry name" value="Helicase_C-like"/>
</dbReference>
<comment type="catalytic activity">
    <reaction evidence="8">
        <text>ATP + H2O = ADP + phosphate + H(+)</text>
        <dbReference type="Rhea" id="RHEA:13065"/>
        <dbReference type="ChEBI" id="CHEBI:15377"/>
        <dbReference type="ChEBI" id="CHEBI:15378"/>
        <dbReference type="ChEBI" id="CHEBI:30616"/>
        <dbReference type="ChEBI" id="CHEBI:43474"/>
        <dbReference type="ChEBI" id="CHEBI:456216"/>
        <dbReference type="EC" id="3.6.4.13"/>
    </reaction>
</comment>
<dbReference type="FunFam" id="3.40.50.300:FF:004726">
    <property type="entry name" value="Uncharacterized protein"/>
    <property type="match status" value="1"/>
</dbReference>
<dbReference type="Pfam" id="PF24557">
    <property type="entry name" value="DExH14_plug"/>
    <property type="match status" value="2"/>
</dbReference>
<dbReference type="InterPro" id="IPR050474">
    <property type="entry name" value="Hel308_SKI2-like"/>
</dbReference>
<dbReference type="InterPro" id="IPR057842">
    <property type="entry name" value="WH_MER3"/>
</dbReference>
<dbReference type="PANTHER" id="PTHR47961:SF13">
    <property type="entry name" value="ACTIVATING SIGNAL COINTEGRATOR 1 COMPLEX SUBUNIT 3"/>
    <property type="match status" value="1"/>
</dbReference>
<evidence type="ECO:0000313" key="13">
    <source>
        <dbReference type="Proteomes" id="UP000237347"/>
    </source>
</evidence>
<feature type="region of interest" description="Disordered" evidence="9">
    <location>
        <begin position="258"/>
        <end position="302"/>
    </location>
</feature>
<dbReference type="InterPro" id="IPR027417">
    <property type="entry name" value="P-loop_NTPase"/>
</dbReference>
<comment type="caution">
    <text evidence="12">The sequence shown here is derived from an EMBL/GenBank/DDBJ whole genome shotgun (WGS) entry which is preliminary data.</text>
</comment>
<keyword evidence="7" id="KW-0508">mRNA splicing</keyword>
<feature type="region of interest" description="Disordered" evidence="9">
    <location>
        <begin position="662"/>
        <end position="706"/>
    </location>
</feature>
<dbReference type="GO" id="GO:0003724">
    <property type="term" value="F:RNA helicase activity"/>
    <property type="evidence" value="ECO:0007669"/>
    <property type="project" value="UniProtKB-EC"/>
</dbReference>
<dbReference type="Pfam" id="PF23445">
    <property type="entry name" value="WHD_SNRNP200"/>
    <property type="match status" value="1"/>
</dbReference>
<dbReference type="PROSITE" id="PS51192">
    <property type="entry name" value="HELICASE_ATP_BIND_1"/>
    <property type="match status" value="1"/>
</dbReference>
<keyword evidence="2" id="KW-0507">mRNA processing</keyword>
<dbReference type="CDD" id="cd18020">
    <property type="entry name" value="DEXHc_ASCC3_1"/>
    <property type="match status" value="1"/>
</dbReference>
<dbReference type="SUPFAM" id="SSF52540">
    <property type="entry name" value="P-loop containing nucleoside triphosphate hydrolases"/>
    <property type="match status" value="2"/>
</dbReference>
<dbReference type="PROSITE" id="PS51194">
    <property type="entry name" value="HELICASE_CTER"/>
    <property type="match status" value="1"/>
</dbReference>
<evidence type="ECO:0000256" key="4">
    <source>
        <dbReference type="ARBA" id="ARBA00022801"/>
    </source>
</evidence>
<dbReference type="InterPro" id="IPR036388">
    <property type="entry name" value="WH-like_DNA-bd_sf"/>
</dbReference>
<dbReference type="FunFam" id="3.40.50.300:FF:000102">
    <property type="entry name" value="RNA helicase, activating signal cointegrator 1"/>
    <property type="match status" value="1"/>
</dbReference>
<name>A0AAW0LVM9_QUESU</name>
<dbReference type="InterPro" id="IPR014001">
    <property type="entry name" value="Helicase_ATP-bd"/>
</dbReference>
<dbReference type="EMBL" id="PKMF04000043">
    <property type="protein sequence ID" value="KAK7855722.1"/>
    <property type="molecule type" value="Genomic_DNA"/>
</dbReference>